<feature type="binding site" description="axial binding residue" evidence="6">
    <location>
        <position position="105"/>
    </location>
    <ligand>
        <name>heme c</name>
        <dbReference type="ChEBI" id="CHEBI:61717"/>
        <label>1</label>
    </ligand>
    <ligandPart>
        <name>Fe</name>
        <dbReference type="ChEBI" id="CHEBI:18248"/>
    </ligandPart>
</feature>
<feature type="binding site" description="axial binding residue" evidence="6">
    <location>
        <position position="104"/>
    </location>
    <ligand>
        <name>heme c</name>
        <dbReference type="ChEBI" id="CHEBI:61717"/>
        <label>1</label>
    </ligand>
    <ligandPart>
        <name>Fe</name>
        <dbReference type="ChEBI" id="CHEBI:18248"/>
    </ligandPart>
</feature>
<feature type="binding site" description="axial binding residue" evidence="6">
    <location>
        <position position="63"/>
    </location>
    <ligand>
        <name>heme c</name>
        <dbReference type="ChEBI" id="CHEBI:61717"/>
        <label>1</label>
    </ligand>
    <ligandPart>
        <name>Fe</name>
        <dbReference type="ChEBI" id="CHEBI:18248"/>
    </ligandPart>
</feature>
<dbReference type="CDD" id="cd08168">
    <property type="entry name" value="Cytochrom_C3"/>
    <property type="match status" value="1"/>
</dbReference>
<feature type="binding site" description="axial binding residue" evidence="6">
    <location>
        <position position="55"/>
    </location>
    <ligand>
        <name>heme c</name>
        <dbReference type="ChEBI" id="CHEBI:61717"/>
        <label>1</label>
    </ligand>
    <ligandPart>
        <name>Fe</name>
        <dbReference type="ChEBI" id="CHEBI:18248"/>
    </ligandPart>
</feature>
<feature type="binding site" description="axial binding residue" evidence="6">
    <location>
        <position position="68"/>
    </location>
    <ligand>
        <name>heme c</name>
        <dbReference type="ChEBI" id="CHEBI:61717"/>
        <label>1</label>
    </ligand>
    <ligandPart>
        <name>Fe</name>
        <dbReference type="ChEBI" id="CHEBI:18248"/>
    </ligandPart>
</feature>
<evidence type="ECO:0000256" key="2">
    <source>
        <dbReference type="ARBA" id="ARBA00022617"/>
    </source>
</evidence>
<dbReference type="GO" id="GO:0009055">
    <property type="term" value="F:electron transfer activity"/>
    <property type="evidence" value="ECO:0007669"/>
    <property type="project" value="InterPro"/>
</dbReference>
<feature type="binding site" description="axial binding residue" evidence="6">
    <location>
        <position position="82"/>
    </location>
    <ligand>
        <name>heme c</name>
        <dbReference type="ChEBI" id="CHEBI:61717"/>
        <label>1</label>
    </ligand>
    <ligandPart>
        <name>Fe</name>
        <dbReference type="ChEBI" id="CHEBI:18248"/>
    </ligandPart>
</feature>
<feature type="domain" description="Class III cytochrome C" evidence="8">
    <location>
        <begin position="35"/>
        <end position="119"/>
    </location>
</feature>
<dbReference type="PRINTS" id="PR00609">
    <property type="entry name" value="CYTOCHROMEC3"/>
</dbReference>
<evidence type="ECO:0000256" key="4">
    <source>
        <dbReference type="ARBA" id="ARBA00022982"/>
    </source>
</evidence>
<organism evidence="9 10">
    <name type="scientific">Desulfobacula phenolica</name>
    <dbReference type="NCBI Taxonomy" id="90732"/>
    <lineage>
        <taxon>Bacteria</taxon>
        <taxon>Pseudomonadati</taxon>
        <taxon>Thermodesulfobacteriota</taxon>
        <taxon>Desulfobacteria</taxon>
        <taxon>Desulfobacterales</taxon>
        <taxon>Desulfobacteraceae</taxon>
        <taxon>Desulfobacula</taxon>
    </lineage>
</organism>
<feature type="transmembrane region" description="Helical" evidence="7">
    <location>
        <begin position="9"/>
        <end position="28"/>
    </location>
</feature>
<feature type="binding site" description="axial binding residue" evidence="6">
    <location>
        <position position="118"/>
    </location>
    <ligand>
        <name>heme c</name>
        <dbReference type="ChEBI" id="CHEBI:61717"/>
        <label>3</label>
    </ligand>
    <ligandPart>
        <name>Fe</name>
        <dbReference type="ChEBI" id="CHEBI:18248"/>
    </ligandPart>
</feature>
<keyword evidence="2 6" id="KW-0349">Heme</keyword>
<name>A0A1H2FCH4_9BACT</name>
<evidence type="ECO:0000256" key="7">
    <source>
        <dbReference type="SAM" id="Phobius"/>
    </source>
</evidence>
<dbReference type="Gene3D" id="3.90.10.10">
    <property type="entry name" value="Cytochrome C3"/>
    <property type="match status" value="1"/>
</dbReference>
<dbReference type="GO" id="GO:0046872">
    <property type="term" value="F:metal ion binding"/>
    <property type="evidence" value="ECO:0007669"/>
    <property type="project" value="UniProtKB-KW"/>
</dbReference>
<dbReference type="RefSeq" id="WP_014956535.1">
    <property type="nucleotide sequence ID" value="NZ_FNLL01000004.1"/>
</dbReference>
<keyword evidence="7" id="KW-0472">Membrane</keyword>
<dbReference type="InterPro" id="IPR036280">
    <property type="entry name" value="Multihaem_cyt_sf"/>
</dbReference>
<dbReference type="Pfam" id="PF02085">
    <property type="entry name" value="Cytochrom_CIII"/>
    <property type="match status" value="1"/>
</dbReference>
<dbReference type="InterPro" id="IPR002322">
    <property type="entry name" value="Cyt_c_III"/>
</dbReference>
<feature type="binding site" description="axial binding residue" evidence="6">
    <location>
        <position position="115"/>
    </location>
    <ligand>
        <name>heme c</name>
        <dbReference type="ChEBI" id="CHEBI:61717"/>
        <label>1</label>
    </ligand>
    <ligandPart>
        <name>Fe</name>
        <dbReference type="ChEBI" id="CHEBI:18248"/>
    </ligandPart>
</feature>
<comment type="cofactor">
    <cofactor evidence="6">
        <name>heme c</name>
        <dbReference type="ChEBI" id="CHEBI:61717"/>
    </cofactor>
    <text evidence="6">Binds 4 heme c groups covalently per monomer.</text>
</comment>
<feature type="binding site" description="axial binding residue" evidence="6">
    <location>
        <position position="119"/>
    </location>
    <ligand>
        <name>heme c</name>
        <dbReference type="ChEBI" id="CHEBI:61717"/>
        <label>1</label>
    </ligand>
    <ligandPart>
        <name>Fe</name>
        <dbReference type="ChEBI" id="CHEBI:18248"/>
    </ligandPart>
</feature>
<feature type="binding site" description="covalent" evidence="6">
    <location>
        <position position="67"/>
    </location>
    <ligand>
        <name>heme c</name>
        <dbReference type="ChEBI" id="CHEBI:61717"/>
        <label>1</label>
    </ligand>
</feature>
<keyword evidence="7" id="KW-0812">Transmembrane</keyword>
<evidence type="ECO:0000256" key="6">
    <source>
        <dbReference type="PIRSR" id="PIRSR602322-1"/>
    </source>
</evidence>
<evidence type="ECO:0000256" key="3">
    <source>
        <dbReference type="ARBA" id="ARBA00022723"/>
    </source>
</evidence>
<dbReference type="EMBL" id="FNLL01000004">
    <property type="protein sequence ID" value="SDU04975.1"/>
    <property type="molecule type" value="Genomic_DNA"/>
</dbReference>
<protein>
    <submittedName>
        <fullName evidence="9">Class III cytochrome C family protein</fullName>
    </submittedName>
</protein>
<feature type="binding site" description="axial binding residue" evidence="6">
    <location>
        <position position="78"/>
    </location>
    <ligand>
        <name>heme c</name>
        <dbReference type="ChEBI" id="CHEBI:61717"/>
        <label>1</label>
    </ligand>
    <ligandPart>
        <name>Fe</name>
        <dbReference type="ChEBI" id="CHEBI:18248"/>
    </ligandPart>
</feature>
<reference evidence="10" key="1">
    <citation type="submission" date="2016-10" db="EMBL/GenBank/DDBJ databases">
        <authorList>
            <person name="Varghese N."/>
            <person name="Submissions S."/>
        </authorList>
    </citation>
    <scope>NUCLEOTIDE SEQUENCE [LARGE SCALE GENOMIC DNA]</scope>
    <source>
        <strain evidence="10">DSM 3384</strain>
    </source>
</reference>
<keyword evidence="7" id="KW-1133">Transmembrane helix</keyword>
<keyword evidence="4" id="KW-0249">Electron transport</keyword>
<evidence type="ECO:0000313" key="9">
    <source>
        <dbReference type="EMBL" id="SDU04975.1"/>
    </source>
</evidence>
<keyword evidence="3 6" id="KW-0479">Metal-binding</keyword>
<dbReference type="AlphaFoldDB" id="A0A1H2FCH4"/>
<keyword evidence="1" id="KW-0813">Transport</keyword>
<accession>A0A1H2FCH4</accession>
<evidence type="ECO:0000313" key="10">
    <source>
        <dbReference type="Proteomes" id="UP000199608"/>
    </source>
</evidence>
<feature type="binding site" description="axial binding residue" evidence="6">
    <location>
        <position position="81"/>
    </location>
    <ligand>
        <name>heme c</name>
        <dbReference type="ChEBI" id="CHEBI:61717"/>
        <label>1</label>
    </ligand>
    <ligandPart>
        <name>Fe</name>
        <dbReference type="ChEBI" id="CHEBI:18248"/>
    </ligandPart>
</feature>
<keyword evidence="5 6" id="KW-0408">Iron</keyword>
<evidence type="ECO:0000259" key="8">
    <source>
        <dbReference type="Pfam" id="PF02085"/>
    </source>
</evidence>
<dbReference type="InterPro" id="IPR020942">
    <property type="entry name" value="Cyt_c_III_dom"/>
</dbReference>
<dbReference type="Proteomes" id="UP000199608">
    <property type="component" value="Unassembled WGS sequence"/>
</dbReference>
<feature type="binding site" description="axial binding residue" evidence="6">
    <location>
        <position position="66"/>
    </location>
    <ligand>
        <name>heme c</name>
        <dbReference type="ChEBI" id="CHEBI:61717"/>
        <label>1</label>
    </ligand>
    <ligandPart>
        <name>Fe</name>
        <dbReference type="ChEBI" id="CHEBI:18248"/>
    </ligandPart>
</feature>
<evidence type="ECO:0000256" key="1">
    <source>
        <dbReference type="ARBA" id="ARBA00022448"/>
    </source>
</evidence>
<feature type="binding site" description="axial binding residue" evidence="6">
    <location>
        <position position="52"/>
    </location>
    <ligand>
        <name>heme c</name>
        <dbReference type="ChEBI" id="CHEBI:61717"/>
        <label>1</label>
    </ligand>
    <ligandPart>
        <name>Fe</name>
        <dbReference type="ChEBI" id="CHEBI:18248"/>
    </ligandPart>
</feature>
<sequence length="121" mass="13572">MTSQRDLKIAIYIMIIFLITGIICYASFTSPVPENPVRMMFQNKAGKVLFTHSVHSDDYTQDCLDCHHNIEDDETYNCSECHEETGDEDLPSRADAFHAQCKGCHEDLGAGPVECNSCHSL</sequence>
<dbReference type="GO" id="GO:0020037">
    <property type="term" value="F:heme binding"/>
    <property type="evidence" value="ECO:0007669"/>
    <property type="project" value="InterPro"/>
</dbReference>
<gene>
    <name evidence="9" type="ORF">SAMN04487931_10479</name>
</gene>
<proteinExistence type="predicted"/>
<evidence type="ECO:0000256" key="5">
    <source>
        <dbReference type="ARBA" id="ARBA00023004"/>
    </source>
</evidence>
<keyword evidence="10" id="KW-1185">Reference proteome</keyword>
<dbReference type="SUPFAM" id="SSF48695">
    <property type="entry name" value="Multiheme cytochromes"/>
    <property type="match status" value="1"/>
</dbReference>
<feature type="binding site" description="axial binding residue" evidence="6">
    <location>
        <position position="101"/>
    </location>
    <ligand>
        <name>heme c</name>
        <dbReference type="ChEBI" id="CHEBI:61717"/>
        <label>1</label>
    </ligand>
    <ligandPart>
        <name>Fe</name>
        <dbReference type="ChEBI" id="CHEBI:18248"/>
    </ligandPart>
</feature>